<dbReference type="RefSeq" id="XP_037167054.1">
    <property type="nucleotide sequence ID" value="XM_037305861.1"/>
</dbReference>
<keyword evidence="3" id="KW-1185">Reference proteome</keyword>
<dbReference type="OrthoDB" id="1259151at2759"/>
<evidence type="ECO:0000313" key="2">
    <source>
        <dbReference type="EMBL" id="KAF6237736.1"/>
    </source>
</evidence>
<evidence type="ECO:0000313" key="3">
    <source>
        <dbReference type="Proteomes" id="UP000578531"/>
    </source>
</evidence>
<accession>A0A8H6FZT9</accession>
<dbReference type="PANTHER" id="PTHR31606:SF1">
    <property type="entry name" value="WW DOMAIN BINDING PROTEIN 2, ISOFORM E"/>
    <property type="match status" value="1"/>
</dbReference>
<protein>
    <submittedName>
        <fullName evidence="2">Uncharacterized protein</fullName>
    </submittedName>
</protein>
<organism evidence="2 3">
    <name type="scientific">Letharia columbiana</name>
    <dbReference type="NCBI Taxonomy" id="112416"/>
    <lineage>
        <taxon>Eukaryota</taxon>
        <taxon>Fungi</taxon>
        <taxon>Dikarya</taxon>
        <taxon>Ascomycota</taxon>
        <taxon>Pezizomycotina</taxon>
        <taxon>Lecanoromycetes</taxon>
        <taxon>OSLEUM clade</taxon>
        <taxon>Lecanoromycetidae</taxon>
        <taxon>Lecanorales</taxon>
        <taxon>Lecanorineae</taxon>
        <taxon>Parmeliaceae</taxon>
        <taxon>Letharia</taxon>
    </lineage>
</organism>
<dbReference type="SUPFAM" id="SSF50729">
    <property type="entry name" value="PH domain-like"/>
    <property type="match status" value="1"/>
</dbReference>
<dbReference type="PANTHER" id="PTHR31606">
    <property type="entry name" value="WW DOMAIN BINDING PROTEIN 2, ISOFORM E"/>
    <property type="match status" value="1"/>
</dbReference>
<evidence type="ECO:0000256" key="1">
    <source>
        <dbReference type="SAM" id="MobiDB-lite"/>
    </source>
</evidence>
<comment type="caution">
    <text evidence="2">The sequence shown here is derived from an EMBL/GenBank/DDBJ whole genome shotgun (WGS) entry which is preliminary data.</text>
</comment>
<dbReference type="GeneID" id="59285602"/>
<dbReference type="GO" id="GO:0003713">
    <property type="term" value="F:transcription coactivator activity"/>
    <property type="evidence" value="ECO:0007669"/>
    <property type="project" value="InterPro"/>
</dbReference>
<proteinExistence type="predicted"/>
<dbReference type="AlphaFoldDB" id="A0A8H6FZT9"/>
<dbReference type="GO" id="GO:0031490">
    <property type="term" value="F:chromatin DNA binding"/>
    <property type="evidence" value="ECO:0007669"/>
    <property type="project" value="TreeGrafter"/>
</dbReference>
<reference evidence="2 3" key="1">
    <citation type="journal article" date="2020" name="Genomics">
        <title>Complete, high-quality genomes from long-read metagenomic sequencing of two wolf lichen thalli reveals enigmatic genome architecture.</title>
        <authorList>
            <person name="McKenzie S.K."/>
            <person name="Walston R.F."/>
            <person name="Allen J.L."/>
        </authorList>
    </citation>
    <scope>NUCLEOTIDE SEQUENCE [LARGE SCALE GENOMIC DNA]</scope>
    <source>
        <strain evidence="2">WasteWater2</strain>
    </source>
</reference>
<sequence>MGAEIEGDFPVAKVSWPEIYITGTEILANISRAIQFDAQFSTAEFAYNHEHWIAYGQTMAEKLLPLADSFPEYTNDSSVFVATHWLKVQHAKTAIRTAVEGKRTTDLFYQIPYLEAKMSINWVMLDGPHSFVPLPREKTLFTSPPRTALTLQTPNSFPGKEPFAVKCSDGKAIVTNQRLIYLPATPTTILGLAPTGQQPQRPTLDSFSAPLLSLQDTHVTAPFFGPNIWEGILIPVPGGGIPQPERAVSLKLTFKEGGAFDFSTTYERMKETLAQAIDTARASGRPVNAGAPDVDLEQLPAYEELGGGAARAPVQIQRPTPVGPNGAHRPAPPANNGVVGLGPASSSAAAPTPDEPPPGYEEVLQGGVANDLEGRVEKS</sequence>
<dbReference type="EMBL" id="JACCJC010000012">
    <property type="protein sequence ID" value="KAF6237736.1"/>
    <property type="molecule type" value="Genomic_DNA"/>
</dbReference>
<name>A0A8H6FZT9_9LECA</name>
<dbReference type="Proteomes" id="UP000578531">
    <property type="component" value="Unassembled WGS sequence"/>
</dbReference>
<gene>
    <name evidence="2" type="ORF">HO173_003937</name>
</gene>
<dbReference type="GO" id="GO:0005634">
    <property type="term" value="C:nucleus"/>
    <property type="evidence" value="ECO:0007669"/>
    <property type="project" value="TreeGrafter"/>
</dbReference>
<dbReference type="CDD" id="cd13214">
    <property type="entry name" value="PH-GRAM_WBP2"/>
    <property type="match status" value="1"/>
</dbReference>
<feature type="region of interest" description="Disordered" evidence="1">
    <location>
        <begin position="315"/>
        <end position="379"/>
    </location>
</feature>
<dbReference type="InterPro" id="IPR044852">
    <property type="entry name" value="WBP2-like"/>
</dbReference>
<feature type="compositionally biased region" description="Low complexity" evidence="1">
    <location>
        <begin position="343"/>
        <end position="352"/>
    </location>
</feature>